<reference evidence="3" key="1">
    <citation type="submission" date="2011-06" db="EMBL/GenBank/DDBJ databases">
        <authorList>
            <consortium name="US DOE Joint Genome Institute (JGI-PGF)"/>
            <person name="Lucas S."/>
            <person name="Han J."/>
            <person name="Lapidus A."/>
            <person name="Cheng J.-F."/>
            <person name="Goodwin L."/>
            <person name="Pitluck S."/>
            <person name="Peters L."/>
            <person name="Land M.L."/>
            <person name="Hauser L."/>
            <person name="Vogl K."/>
            <person name="Liu Z."/>
            <person name="Overmann J."/>
            <person name="Frigaard N.-U."/>
            <person name="Bryant D.A."/>
            <person name="Woyke T.J."/>
        </authorList>
    </citation>
    <scope>NUCLEOTIDE SEQUENCE [LARGE SCALE GENOMIC DNA]</scope>
    <source>
        <strain evidence="3">970</strain>
    </source>
</reference>
<dbReference type="OrthoDB" id="9151463at2"/>
<evidence type="ECO:0000256" key="1">
    <source>
        <dbReference type="SAM" id="MobiDB-lite"/>
    </source>
</evidence>
<organism evidence="2 3">
    <name type="scientific">Thiorhodovibrio frisius</name>
    <dbReference type="NCBI Taxonomy" id="631362"/>
    <lineage>
        <taxon>Bacteria</taxon>
        <taxon>Pseudomonadati</taxon>
        <taxon>Pseudomonadota</taxon>
        <taxon>Gammaproteobacteria</taxon>
        <taxon>Chromatiales</taxon>
        <taxon>Chromatiaceae</taxon>
        <taxon>Thiorhodovibrio</taxon>
    </lineage>
</organism>
<gene>
    <name evidence="2" type="ORF">Thi970DRAFT_00942</name>
</gene>
<sequence length="186" mass="20722">MRSYATIDPARWMKDYRTAIRLGSVEFKTLIFCETAPESHPSGLYFITSAAVASMIEEPTDLVDLAFDNLDRAGLLLRDPEWQLVYLPGYCARQFGKWRDTERASRDWKTVSIKRHIASLPPSHLVGLFLESWPIFTPEESPLQAPYQAPTQAPSTKSKADRGIGQGKTAQVATIHNLANRLGGGS</sequence>
<dbReference type="RefSeq" id="WP_009147369.1">
    <property type="nucleotide sequence ID" value="NZ_CP121471.1"/>
</dbReference>
<protein>
    <submittedName>
        <fullName evidence="2">Uncharacterized protein</fullName>
    </submittedName>
</protein>
<dbReference type="EMBL" id="JH603168">
    <property type="protein sequence ID" value="EIC23285.1"/>
    <property type="molecule type" value="Genomic_DNA"/>
</dbReference>
<keyword evidence="3" id="KW-1185">Reference proteome</keyword>
<name>H8YXV9_9GAMM</name>
<dbReference type="AlphaFoldDB" id="H8YXV9"/>
<evidence type="ECO:0000313" key="2">
    <source>
        <dbReference type="EMBL" id="EIC23285.1"/>
    </source>
</evidence>
<dbReference type="HOGENOM" id="CLU_1453795_0_0_6"/>
<accession>H8YXV9</accession>
<reference evidence="2 3" key="2">
    <citation type="submission" date="2011-11" db="EMBL/GenBank/DDBJ databases">
        <authorList>
            <consortium name="US DOE Joint Genome Institute"/>
            <person name="Lucas S."/>
            <person name="Han J."/>
            <person name="Lapidus A."/>
            <person name="Cheng J.-F."/>
            <person name="Goodwin L."/>
            <person name="Pitluck S."/>
            <person name="Peters L."/>
            <person name="Ovchinnikova G."/>
            <person name="Zhang X."/>
            <person name="Detter J.C."/>
            <person name="Han C."/>
            <person name="Tapia R."/>
            <person name="Land M."/>
            <person name="Hauser L."/>
            <person name="Kyrpides N."/>
            <person name="Ivanova N."/>
            <person name="Pagani I."/>
            <person name="Vogl K."/>
            <person name="Liu Z."/>
            <person name="Overmann J."/>
            <person name="Frigaard N.-U."/>
            <person name="Bryant D."/>
            <person name="Woyke T."/>
        </authorList>
    </citation>
    <scope>NUCLEOTIDE SEQUENCE [LARGE SCALE GENOMIC DNA]</scope>
    <source>
        <strain evidence="2 3">970</strain>
    </source>
</reference>
<proteinExistence type="predicted"/>
<evidence type="ECO:0000313" key="3">
    <source>
        <dbReference type="Proteomes" id="UP000002964"/>
    </source>
</evidence>
<dbReference type="STRING" id="631362.Thi970DRAFT_00942"/>
<feature type="region of interest" description="Disordered" evidence="1">
    <location>
        <begin position="141"/>
        <end position="170"/>
    </location>
</feature>
<dbReference type="Proteomes" id="UP000002964">
    <property type="component" value="Unassembled WGS sequence"/>
</dbReference>